<evidence type="ECO:0000256" key="7">
    <source>
        <dbReference type="ARBA" id="ARBA00022691"/>
    </source>
</evidence>
<evidence type="ECO:0000256" key="6">
    <source>
        <dbReference type="ARBA" id="ARBA00022679"/>
    </source>
</evidence>
<dbReference type="PANTHER" id="PTHR11579:SF0">
    <property type="entry name" value="PROTEIN-L-ISOASPARTATE(D-ASPARTATE) O-METHYLTRANSFERASE"/>
    <property type="match status" value="1"/>
</dbReference>
<dbReference type="SUPFAM" id="SSF53335">
    <property type="entry name" value="S-adenosyl-L-methionine-dependent methyltransferases"/>
    <property type="match status" value="1"/>
</dbReference>
<sequence length="355" mass="37681">MFGCTYRRAVLLRRPSVPVQCLSRRSSFAGLTGAALLTIAAAVSIGAGSAPQQQQQIRQAQAQQQLQQAALQHQKQQTAQMGTVSKPLGGARTSQDELVDYLIRSKLVKSARVADALRAVDRGKYVNTAYASRTDAYQDHPLAIGEGQTISAPHMHAICLELLEPHLTPAARVLDVGSGSGYLAAAMAKMVAPDGFVLGVDKVPELVVRSRASLQAANPELLAAQGGHELLRITHGNALSDMLASEAPFAAIHVGAAADELHQVLLDKLAAGGRMVIPVGPHYSYQVDIILLSVYMCMLAGARGAHAHPCGPHYSYQVLMAVDKDASGHVTTQALMDVGYVPLTRPSEYEDGSLL</sequence>
<keyword evidence="4" id="KW-0963">Cytoplasm</keyword>
<protein>
    <recommendedName>
        <fullName evidence="3">protein-L-isoaspartate(D-aspartate) O-methyltransferase</fullName>
        <ecNumber evidence="3">2.1.1.77</ecNumber>
    </recommendedName>
</protein>
<accession>A0ABY8TUX2</accession>
<evidence type="ECO:0000313" key="8">
    <source>
        <dbReference type="EMBL" id="WIA12910.1"/>
    </source>
</evidence>
<dbReference type="EMBL" id="CP126211">
    <property type="protein sequence ID" value="WIA12910.1"/>
    <property type="molecule type" value="Genomic_DNA"/>
</dbReference>
<keyword evidence="6" id="KW-0808">Transferase</keyword>
<organism evidence="8 9">
    <name type="scientific">Tetradesmus obliquus</name>
    <name type="common">Green alga</name>
    <name type="synonym">Acutodesmus obliquus</name>
    <dbReference type="NCBI Taxonomy" id="3088"/>
    <lineage>
        <taxon>Eukaryota</taxon>
        <taxon>Viridiplantae</taxon>
        <taxon>Chlorophyta</taxon>
        <taxon>core chlorophytes</taxon>
        <taxon>Chlorophyceae</taxon>
        <taxon>CS clade</taxon>
        <taxon>Sphaeropleales</taxon>
        <taxon>Scenedesmaceae</taxon>
        <taxon>Tetradesmus</taxon>
    </lineage>
</organism>
<evidence type="ECO:0000256" key="1">
    <source>
        <dbReference type="ARBA" id="ARBA00004496"/>
    </source>
</evidence>
<keyword evidence="7" id="KW-0949">S-adenosyl-L-methionine</keyword>
<name>A0ABY8TUX2_TETOB</name>
<proteinExistence type="inferred from homology"/>
<evidence type="ECO:0000313" key="9">
    <source>
        <dbReference type="Proteomes" id="UP001244341"/>
    </source>
</evidence>
<gene>
    <name evidence="8" type="ORF">OEZ85_006527</name>
</gene>
<dbReference type="InterPro" id="IPR029063">
    <property type="entry name" value="SAM-dependent_MTases_sf"/>
</dbReference>
<comment type="similarity">
    <text evidence="2">Belongs to the methyltransferase superfamily. L-isoaspartyl/D-aspartyl protein methyltransferase family.</text>
</comment>
<dbReference type="PANTHER" id="PTHR11579">
    <property type="entry name" value="PROTEIN-L-ISOASPARTATE O-METHYLTRANSFERASE"/>
    <property type="match status" value="1"/>
</dbReference>
<dbReference type="Proteomes" id="UP001244341">
    <property type="component" value="Chromosome 4b"/>
</dbReference>
<dbReference type="Pfam" id="PF01135">
    <property type="entry name" value="PCMT"/>
    <property type="match status" value="1"/>
</dbReference>
<evidence type="ECO:0000256" key="5">
    <source>
        <dbReference type="ARBA" id="ARBA00022603"/>
    </source>
</evidence>
<dbReference type="EC" id="2.1.1.77" evidence="3"/>
<keyword evidence="5" id="KW-0489">Methyltransferase</keyword>
<comment type="subcellular location">
    <subcellularLocation>
        <location evidence="1">Cytoplasm</location>
    </subcellularLocation>
</comment>
<keyword evidence="9" id="KW-1185">Reference proteome</keyword>
<dbReference type="InterPro" id="IPR000682">
    <property type="entry name" value="PCMT"/>
</dbReference>
<dbReference type="Gene3D" id="3.40.50.150">
    <property type="entry name" value="Vaccinia Virus protein VP39"/>
    <property type="match status" value="1"/>
</dbReference>
<evidence type="ECO:0000256" key="2">
    <source>
        <dbReference type="ARBA" id="ARBA00005369"/>
    </source>
</evidence>
<evidence type="ECO:0000256" key="3">
    <source>
        <dbReference type="ARBA" id="ARBA00011890"/>
    </source>
</evidence>
<evidence type="ECO:0000256" key="4">
    <source>
        <dbReference type="ARBA" id="ARBA00022490"/>
    </source>
</evidence>
<reference evidence="8 9" key="1">
    <citation type="submission" date="2023-05" db="EMBL/GenBank/DDBJ databases">
        <title>A 100% complete, gapless, phased diploid assembly of the Scenedesmus obliquus UTEX 3031 genome.</title>
        <authorList>
            <person name="Biondi T.C."/>
            <person name="Hanschen E.R."/>
            <person name="Kwon T."/>
            <person name="Eng W."/>
            <person name="Kruse C.P.S."/>
            <person name="Koehler S.I."/>
            <person name="Kunde Y."/>
            <person name="Gleasner C.D."/>
            <person name="You Mak K.T."/>
            <person name="Polle J."/>
            <person name="Hovde B.T."/>
            <person name="Starkenburg S.R."/>
        </authorList>
    </citation>
    <scope>NUCLEOTIDE SEQUENCE [LARGE SCALE GENOMIC DNA]</scope>
    <source>
        <strain evidence="8 9">DOE0152z</strain>
    </source>
</reference>
<dbReference type="CDD" id="cd02440">
    <property type="entry name" value="AdoMet_MTases"/>
    <property type="match status" value="1"/>
</dbReference>